<name>A0ABS1VNV4_9ACTN</name>
<evidence type="ECO:0000313" key="4">
    <source>
        <dbReference type="Proteomes" id="UP000598996"/>
    </source>
</evidence>
<gene>
    <name evidence="3" type="ORF">JKJ07_19150</name>
</gene>
<sequence>MSLTGVPLLLLATLITLILGGAVVRLWPRLRVIPRIAAVLLLEAALVLSAGLAVNRHEEFYPSWRALAGDTGTAVHQERVRAGGLDDRVAGTFTWRPSGWASWHLVGPPTVALPADYRSRPGVAFPVLLSSVPSRTPEAVTVSVEPTGRTTPQDLQALAAALRRDLRVTAAGWAVDVGPLSGSLVTLGTPGASPSDLPPPLTAPLTLPSAAPVRTASAGLPPAHTLGATDTPPTARAGMPS</sequence>
<dbReference type="RefSeq" id="WP_202992951.1">
    <property type="nucleotide sequence ID" value="NZ_JAENHO010000005.1"/>
</dbReference>
<dbReference type="Proteomes" id="UP000598996">
    <property type="component" value="Unassembled WGS sequence"/>
</dbReference>
<dbReference type="EMBL" id="JAENHO010000005">
    <property type="protein sequence ID" value="MBL7256417.1"/>
    <property type="molecule type" value="Genomic_DNA"/>
</dbReference>
<protein>
    <submittedName>
        <fullName evidence="3">Uncharacterized protein</fullName>
    </submittedName>
</protein>
<keyword evidence="4" id="KW-1185">Reference proteome</keyword>
<comment type="caution">
    <text evidence="3">The sequence shown here is derived from an EMBL/GenBank/DDBJ whole genome shotgun (WGS) entry which is preliminary data.</text>
</comment>
<evidence type="ECO:0000256" key="2">
    <source>
        <dbReference type="SAM" id="Phobius"/>
    </source>
</evidence>
<organism evidence="3 4">
    <name type="scientific">Paractinoplanes lichenicola</name>
    <dbReference type="NCBI Taxonomy" id="2802976"/>
    <lineage>
        <taxon>Bacteria</taxon>
        <taxon>Bacillati</taxon>
        <taxon>Actinomycetota</taxon>
        <taxon>Actinomycetes</taxon>
        <taxon>Micromonosporales</taxon>
        <taxon>Micromonosporaceae</taxon>
        <taxon>Paractinoplanes</taxon>
    </lineage>
</organism>
<proteinExistence type="predicted"/>
<feature type="region of interest" description="Disordered" evidence="1">
    <location>
        <begin position="190"/>
        <end position="241"/>
    </location>
</feature>
<evidence type="ECO:0000256" key="1">
    <source>
        <dbReference type="SAM" id="MobiDB-lite"/>
    </source>
</evidence>
<keyword evidence="2" id="KW-0472">Membrane</keyword>
<reference evidence="3 4" key="1">
    <citation type="submission" date="2021-01" db="EMBL/GenBank/DDBJ databases">
        <title>Actinoplanes sp. nov. LDG1-01 isolated from lichen.</title>
        <authorList>
            <person name="Saeng-In P."/>
            <person name="Phongsopitanun W."/>
            <person name="Kanchanasin P."/>
            <person name="Yuki M."/>
            <person name="Kudo T."/>
            <person name="Ohkuma M."/>
            <person name="Tanasupawat S."/>
        </authorList>
    </citation>
    <scope>NUCLEOTIDE SEQUENCE [LARGE SCALE GENOMIC DNA]</scope>
    <source>
        <strain evidence="3 4">LDG1-01</strain>
    </source>
</reference>
<feature type="compositionally biased region" description="Low complexity" evidence="1">
    <location>
        <begin position="203"/>
        <end position="212"/>
    </location>
</feature>
<keyword evidence="2" id="KW-1133">Transmembrane helix</keyword>
<keyword evidence="2" id="KW-0812">Transmembrane</keyword>
<feature type="transmembrane region" description="Helical" evidence="2">
    <location>
        <begin position="36"/>
        <end position="55"/>
    </location>
</feature>
<evidence type="ECO:0000313" key="3">
    <source>
        <dbReference type="EMBL" id="MBL7256417.1"/>
    </source>
</evidence>
<accession>A0ABS1VNV4</accession>